<evidence type="ECO:0000313" key="1">
    <source>
        <dbReference type="EMBL" id="ACV37474.1"/>
    </source>
</evidence>
<protein>
    <submittedName>
        <fullName evidence="1">Uncharacterized protein</fullName>
    </submittedName>
</protein>
<dbReference type="STRING" id="522306.CAP2UW1_4233"/>
<reference evidence="1" key="1">
    <citation type="submission" date="2009-08" db="EMBL/GenBank/DDBJ databases">
        <authorList>
            <consortium name="US DOE Joint Genome Institute"/>
            <person name="Lucas S."/>
            <person name="Copeland A."/>
            <person name="Lapidus A."/>
            <person name="Glavina del Rio T."/>
            <person name="Dalin E."/>
            <person name="Tice H."/>
            <person name="Bruce D."/>
            <person name="Barry K."/>
            <person name="Pitluck S."/>
            <person name="Lowry S."/>
            <person name="Larimer F."/>
            <person name="Land M."/>
            <person name="Hauser L."/>
            <person name="Kyrpides N."/>
            <person name="Ivanova N."/>
            <person name="McMahon K.D."/>
            <person name="Hugenholtz P."/>
        </authorList>
    </citation>
    <scope>NUCLEOTIDE SEQUENCE</scope>
    <source>
        <strain evidence="1">UW-1</strain>
    </source>
</reference>
<dbReference type="EMBL" id="CP001715">
    <property type="protein sequence ID" value="ACV37474.1"/>
    <property type="molecule type" value="Genomic_DNA"/>
</dbReference>
<dbReference type="HOGENOM" id="CLU_2434062_0_0_4"/>
<dbReference type="KEGG" id="app:CAP2UW1_4233"/>
<dbReference type="AlphaFoldDB" id="C7RPH7"/>
<name>C7RPH7_ACCRE</name>
<gene>
    <name evidence="1" type="ordered locus">CAP2UW1_4233</name>
</gene>
<sequence>MLSLKFLSLKFPFSRLARQQPGLADPQRQRKADLAGRFLRRGLAYRKAATDSANARRIPGLVPKLVHLRPGATRESLPRLSVDLPQSGDR</sequence>
<accession>C7RPH7</accession>
<reference evidence="1" key="2">
    <citation type="submission" date="2009-09" db="EMBL/GenBank/DDBJ databases">
        <title>Complete sequence of chromosome of Candidatus Accumulibacter phosphatis clade IIA str. UW-1.</title>
        <authorList>
            <consortium name="US DOE Joint Genome Institute"/>
            <person name="Martin H.G."/>
            <person name="Ivanova N."/>
            <person name="Kunin V."/>
            <person name="Warnecke F."/>
            <person name="Barry K."/>
            <person name="He S."/>
            <person name="Salamov A."/>
            <person name="Szeto E."/>
            <person name="Dalin E."/>
            <person name="Pangilinan J.L."/>
            <person name="Lapidus A."/>
            <person name="Lowry S."/>
            <person name="Kyrpides N.C."/>
            <person name="McMahon K.D."/>
            <person name="Hugenholtz P."/>
        </authorList>
    </citation>
    <scope>NUCLEOTIDE SEQUENCE [LARGE SCALE GENOMIC DNA]</scope>
    <source>
        <strain evidence="1">UW-1</strain>
    </source>
</reference>
<organism evidence="1">
    <name type="scientific">Accumulibacter regalis</name>
    <dbReference type="NCBI Taxonomy" id="522306"/>
    <lineage>
        <taxon>Bacteria</taxon>
        <taxon>Pseudomonadati</taxon>
        <taxon>Pseudomonadota</taxon>
        <taxon>Betaproteobacteria</taxon>
        <taxon>Candidatus Accumulibacter</taxon>
    </lineage>
</organism>
<proteinExistence type="predicted"/>